<evidence type="ECO:0000256" key="2">
    <source>
        <dbReference type="ARBA" id="ARBA00022603"/>
    </source>
</evidence>
<protein>
    <submittedName>
        <fullName evidence="7">Methyltransferase domain-containing protein</fullName>
    </submittedName>
</protein>
<keyword evidence="3" id="KW-0808">Transferase</keyword>
<feature type="compositionally biased region" description="Basic and acidic residues" evidence="4">
    <location>
        <begin position="1"/>
        <end position="17"/>
    </location>
</feature>
<accession>A0A914HTB0</accession>
<dbReference type="PANTHER" id="PTHR22809:SF5">
    <property type="entry name" value="TRNA N(3)-METHYLCYTIDINE METHYLTRANSFERASE METTL6"/>
    <property type="match status" value="1"/>
</dbReference>
<dbReference type="GO" id="GO:0032259">
    <property type="term" value="P:methylation"/>
    <property type="evidence" value="ECO:0007669"/>
    <property type="project" value="UniProtKB-KW"/>
</dbReference>
<dbReference type="CDD" id="cd02440">
    <property type="entry name" value="AdoMet_MTases"/>
    <property type="match status" value="1"/>
</dbReference>
<dbReference type="SUPFAM" id="SSF53335">
    <property type="entry name" value="S-adenosyl-L-methionine-dependent methyltransferases"/>
    <property type="match status" value="1"/>
</dbReference>
<evidence type="ECO:0000313" key="7">
    <source>
        <dbReference type="WBParaSite" id="Gr19_v10_g4025.t1"/>
    </source>
</evidence>
<dbReference type="PIRSF" id="PIRSF037755">
    <property type="entry name" value="Mettl2_prd"/>
    <property type="match status" value="1"/>
</dbReference>
<keyword evidence="6" id="KW-1185">Reference proteome</keyword>
<dbReference type="WBParaSite" id="Gr19_v10_g4025.t1">
    <property type="protein sequence ID" value="Gr19_v10_g4025.t1"/>
    <property type="gene ID" value="Gr19_v10_g4025"/>
</dbReference>
<dbReference type="GO" id="GO:0008173">
    <property type="term" value="F:RNA methyltransferase activity"/>
    <property type="evidence" value="ECO:0007669"/>
    <property type="project" value="UniProtKB-ARBA"/>
</dbReference>
<proteinExistence type="inferred from homology"/>
<comment type="similarity">
    <text evidence="1">Belongs to the methyltransferase superfamily. METL family.</text>
</comment>
<dbReference type="InterPro" id="IPR029063">
    <property type="entry name" value="SAM-dependent_MTases_sf"/>
</dbReference>
<dbReference type="Pfam" id="PF08242">
    <property type="entry name" value="Methyltransf_12"/>
    <property type="match status" value="1"/>
</dbReference>
<dbReference type="AlphaFoldDB" id="A0A914HTB0"/>
<dbReference type="InterPro" id="IPR026113">
    <property type="entry name" value="METTL2/6/8-like"/>
</dbReference>
<evidence type="ECO:0000259" key="5">
    <source>
        <dbReference type="Pfam" id="PF08242"/>
    </source>
</evidence>
<keyword evidence="2" id="KW-0489">Methyltransferase</keyword>
<dbReference type="Proteomes" id="UP000887572">
    <property type="component" value="Unplaced"/>
</dbReference>
<dbReference type="PANTHER" id="PTHR22809">
    <property type="entry name" value="METHYLTRANSFERASE-RELATED"/>
    <property type="match status" value="1"/>
</dbReference>
<dbReference type="InterPro" id="IPR013217">
    <property type="entry name" value="Methyltransf_12"/>
</dbReference>
<evidence type="ECO:0000256" key="1">
    <source>
        <dbReference type="ARBA" id="ARBA00009725"/>
    </source>
</evidence>
<sequence length="223" mass="25638">MTTSEQKSDVKEEKEEMQQSSSSIFTEFKRNKLELEARKNWDRFYKRNSSNFFKDRNWTKREIEQLCEKDVDLTAPLTVLDAGCGCGNTLFPLAKCFSNWQFCGIDFSSNALSLLQQRATELGTSVHTELMDLLDGSPSNCALPGADLATLIFVLSSISLEHQAKFVRNLRKFIKPSGSVVFRDYGVSDHAMLRFNDKSKISERFFVRQDGTRAYFFYPEERT</sequence>
<reference evidence="7" key="1">
    <citation type="submission" date="2022-11" db="UniProtKB">
        <authorList>
            <consortium name="WormBaseParasite"/>
        </authorList>
    </citation>
    <scope>IDENTIFICATION</scope>
</reference>
<name>A0A914HTB0_GLORO</name>
<evidence type="ECO:0000256" key="4">
    <source>
        <dbReference type="SAM" id="MobiDB-lite"/>
    </source>
</evidence>
<organism evidence="6 7">
    <name type="scientific">Globodera rostochiensis</name>
    <name type="common">Golden nematode worm</name>
    <name type="synonym">Heterodera rostochiensis</name>
    <dbReference type="NCBI Taxonomy" id="31243"/>
    <lineage>
        <taxon>Eukaryota</taxon>
        <taxon>Metazoa</taxon>
        <taxon>Ecdysozoa</taxon>
        <taxon>Nematoda</taxon>
        <taxon>Chromadorea</taxon>
        <taxon>Rhabditida</taxon>
        <taxon>Tylenchina</taxon>
        <taxon>Tylenchomorpha</taxon>
        <taxon>Tylenchoidea</taxon>
        <taxon>Heteroderidae</taxon>
        <taxon>Heteroderinae</taxon>
        <taxon>Globodera</taxon>
    </lineage>
</organism>
<feature type="domain" description="Methyltransferase type 12" evidence="5">
    <location>
        <begin position="80"/>
        <end position="179"/>
    </location>
</feature>
<evidence type="ECO:0000313" key="6">
    <source>
        <dbReference type="Proteomes" id="UP000887572"/>
    </source>
</evidence>
<feature type="region of interest" description="Disordered" evidence="4">
    <location>
        <begin position="1"/>
        <end position="23"/>
    </location>
</feature>
<dbReference type="Gene3D" id="3.40.50.150">
    <property type="entry name" value="Vaccinia Virus protein VP39"/>
    <property type="match status" value="1"/>
</dbReference>
<dbReference type="GO" id="GO:0008757">
    <property type="term" value="F:S-adenosylmethionine-dependent methyltransferase activity"/>
    <property type="evidence" value="ECO:0007669"/>
    <property type="project" value="UniProtKB-ARBA"/>
</dbReference>
<evidence type="ECO:0000256" key="3">
    <source>
        <dbReference type="ARBA" id="ARBA00022679"/>
    </source>
</evidence>